<evidence type="ECO:0000256" key="3">
    <source>
        <dbReference type="ARBA" id="ARBA00022692"/>
    </source>
</evidence>
<comment type="caution">
    <text evidence="8">The sequence shown here is derived from an EMBL/GenBank/DDBJ whole genome shotgun (WGS) entry which is preliminary data.</text>
</comment>
<evidence type="ECO:0000313" key="8">
    <source>
        <dbReference type="EMBL" id="MEW9857012.1"/>
    </source>
</evidence>
<keyword evidence="5 6" id="KW-0472">Membrane</keyword>
<feature type="transmembrane region" description="Helical" evidence="6">
    <location>
        <begin position="284"/>
        <end position="302"/>
    </location>
</feature>
<keyword evidence="4 6" id="KW-1133">Transmembrane helix</keyword>
<feature type="transmembrane region" description="Helical" evidence="6">
    <location>
        <begin position="122"/>
        <end position="138"/>
    </location>
</feature>
<accession>A0ABV3RFY3</accession>
<proteinExistence type="inferred from homology"/>
<evidence type="ECO:0000256" key="4">
    <source>
        <dbReference type="ARBA" id="ARBA00022989"/>
    </source>
</evidence>
<gene>
    <name evidence="8" type="ORF">ABUH87_17955</name>
</gene>
<comment type="similarity">
    <text evidence="2">Belongs to the drug/metabolite transporter (DMT) superfamily. 10 TMS drug/metabolite exporter (DME) (TC 2.A.7.3) family.</text>
</comment>
<feature type="transmembrane region" description="Helical" evidence="6">
    <location>
        <begin position="168"/>
        <end position="188"/>
    </location>
</feature>
<dbReference type="Proteomes" id="UP001556118">
    <property type="component" value="Unassembled WGS sequence"/>
</dbReference>
<evidence type="ECO:0000313" key="9">
    <source>
        <dbReference type="Proteomes" id="UP001556118"/>
    </source>
</evidence>
<dbReference type="SUPFAM" id="SSF103481">
    <property type="entry name" value="Multidrug resistance efflux transporter EmrE"/>
    <property type="match status" value="2"/>
</dbReference>
<reference evidence="8 9" key="1">
    <citation type="submission" date="2024-06" db="EMBL/GenBank/DDBJ databases">
        <title>Novosphingobium rhizovicinus M1R2S20.</title>
        <authorList>
            <person name="Sun J.-Q."/>
        </authorList>
    </citation>
    <scope>NUCLEOTIDE SEQUENCE [LARGE SCALE GENOMIC DNA]</scope>
    <source>
        <strain evidence="8 9">M1R2S20</strain>
    </source>
</reference>
<dbReference type="PANTHER" id="PTHR22911:SF6">
    <property type="entry name" value="SOLUTE CARRIER FAMILY 35 MEMBER G1"/>
    <property type="match status" value="1"/>
</dbReference>
<feature type="transmembrane region" description="Helical" evidence="6">
    <location>
        <begin position="97"/>
        <end position="116"/>
    </location>
</feature>
<feature type="domain" description="EamA" evidence="7">
    <location>
        <begin position="171"/>
        <end position="301"/>
    </location>
</feature>
<dbReference type="PANTHER" id="PTHR22911">
    <property type="entry name" value="ACYL-MALONYL CONDENSING ENZYME-RELATED"/>
    <property type="match status" value="1"/>
</dbReference>
<dbReference type="EMBL" id="JBFNXR010000054">
    <property type="protein sequence ID" value="MEW9857012.1"/>
    <property type="molecule type" value="Genomic_DNA"/>
</dbReference>
<evidence type="ECO:0000256" key="2">
    <source>
        <dbReference type="ARBA" id="ARBA00009853"/>
    </source>
</evidence>
<keyword evidence="3 6" id="KW-0812">Transmembrane</keyword>
<feature type="transmembrane region" description="Helical" evidence="6">
    <location>
        <begin position="27"/>
        <end position="47"/>
    </location>
</feature>
<feature type="transmembrane region" description="Helical" evidence="6">
    <location>
        <begin position="256"/>
        <end position="278"/>
    </location>
</feature>
<dbReference type="RefSeq" id="WP_367775488.1">
    <property type="nucleotide sequence ID" value="NZ_JBFNXR010000054.1"/>
</dbReference>
<evidence type="ECO:0000256" key="6">
    <source>
        <dbReference type="SAM" id="Phobius"/>
    </source>
</evidence>
<keyword evidence="9" id="KW-1185">Reference proteome</keyword>
<organism evidence="8 9">
    <name type="scientific">Novosphingobium rhizovicinum</name>
    <dbReference type="NCBI Taxonomy" id="3228928"/>
    <lineage>
        <taxon>Bacteria</taxon>
        <taxon>Pseudomonadati</taxon>
        <taxon>Pseudomonadota</taxon>
        <taxon>Alphaproteobacteria</taxon>
        <taxon>Sphingomonadales</taxon>
        <taxon>Sphingomonadaceae</taxon>
        <taxon>Novosphingobium</taxon>
    </lineage>
</organism>
<dbReference type="InterPro" id="IPR037185">
    <property type="entry name" value="EmrE-like"/>
</dbReference>
<sequence>MNTPPVNIAPVAPSGAAQAAPRADRPLLAISLRLCAMVLLATMFMLVKYVGEYGVAATEVMFWRQAVTVPLVLFWLGARGQLGVLRTTRMASHARRAATGTAGLFCNVTAAMLLPLSEATTLGFTTPLFAVLIAAVVFRQPVGVWRWTAVVLGFVGVLIISQPGHEPVSPWGVAAGLGAGLLVALVSFQIRDLARTEAPICCVFWFAFYGALIASLLLPTSITPHDATEWALLIGVGVSGTLAQLLITFSLRFGQVATVVVMDYTALVWATAYGWLIWDRLPSAATWLGAPAIVAAGLVITWREHRLSRAISPGSSLEDV</sequence>
<evidence type="ECO:0000259" key="7">
    <source>
        <dbReference type="Pfam" id="PF00892"/>
    </source>
</evidence>
<protein>
    <submittedName>
        <fullName evidence="8">DMT family transporter</fullName>
    </submittedName>
</protein>
<feature type="transmembrane region" description="Helical" evidence="6">
    <location>
        <begin position="145"/>
        <end position="162"/>
    </location>
</feature>
<feature type="domain" description="EamA" evidence="7">
    <location>
        <begin position="29"/>
        <end position="161"/>
    </location>
</feature>
<feature type="transmembrane region" description="Helical" evidence="6">
    <location>
        <begin position="200"/>
        <end position="218"/>
    </location>
</feature>
<name>A0ABV3RFY3_9SPHN</name>
<comment type="subcellular location">
    <subcellularLocation>
        <location evidence="1">Membrane</location>
        <topology evidence="1">Multi-pass membrane protein</topology>
    </subcellularLocation>
</comment>
<dbReference type="Pfam" id="PF00892">
    <property type="entry name" value="EamA"/>
    <property type="match status" value="2"/>
</dbReference>
<dbReference type="InterPro" id="IPR000620">
    <property type="entry name" value="EamA_dom"/>
</dbReference>
<feature type="transmembrane region" description="Helical" evidence="6">
    <location>
        <begin position="53"/>
        <end position="76"/>
    </location>
</feature>
<feature type="transmembrane region" description="Helical" evidence="6">
    <location>
        <begin position="230"/>
        <end position="249"/>
    </location>
</feature>
<evidence type="ECO:0000256" key="1">
    <source>
        <dbReference type="ARBA" id="ARBA00004141"/>
    </source>
</evidence>
<evidence type="ECO:0000256" key="5">
    <source>
        <dbReference type="ARBA" id="ARBA00023136"/>
    </source>
</evidence>